<dbReference type="EMBL" id="AP021879">
    <property type="protein sequence ID" value="BBO88108.1"/>
    <property type="molecule type" value="Genomic_DNA"/>
</dbReference>
<dbReference type="Gene3D" id="3.40.50.10540">
    <property type="entry name" value="Crotonobetainyl-coa:carnitine coa-transferase, domain 1"/>
    <property type="match status" value="1"/>
</dbReference>
<dbReference type="Proteomes" id="UP000422108">
    <property type="component" value="Chromosome"/>
</dbReference>
<dbReference type="GO" id="GO:0008410">
    <property type="term" value="F:CoA-transferase activity"/>
    <property type="evidence" value="ECO:0007669"/>
    <property type="project" value="TreeGrafter"/>
</dbReference>
<keyword evidence="1 2" id="KW-0808">Transferase</keyword>
<accession>A0A5K8A6T6</accession>
<evidence type="ECO:0000256" key="1">
    <source>
        <dbReference type="ARBA" id="ARBA00022679"/>
    </source>
</evidence>
<dbReference type="PANTHER" id="PTHR48207">
    <property type="entry name" value="SUCCINATE--HYDROXYMETHYLGLUTARATE COA-TRANSFERASE"/>
    <property type="match status" value="1"/>
</dbReference>
<dbReference type="Pfam" id="PF02515">
    <property type="entry name" value="CoA_transf_3"/>
    <property type="match status" value="1"/>
</dbReference>
<dbReference type="InterPro" id="IPR023606">
    <property type="entry name" value="CoA-Trfase_III_dom_1_sf"/>
</dbReference>
<organism evidence="2 3">
    <name type="scientific">Desulfosarcina ovata subsp. ovata</name>
    <dbReference type="NCBI Taxonomy" id="2752305"/>
    <lineage>
        <taxon>Bacteria</taxon>
        <taxon>Pseudomonadati</taxon>
        <taxon>Thermodesulfobacteriota</taxon>
        <taxon>Desulfobacteria</taxon>
        <taxon>Desulfobacterales</taxon>
        <taxon>Desulfosarcinaceae</taxon>
        <taxon>Desulfosarcina</taxon>
    </lineage>
</organism>
<evidence type="ECO:0000313" key="3">
    <source>
        <dbReference type="Proteomes" id="UP000422108"/>
    </source>
</evidence>
<reference evidence="2 3" key="1">
    <citation type="submission" date="2019-11" db="EMBL/GenBank/DDBJ databases">
        <title>Comparative genomics of hydrocarbon-degrading Desulfosarcina strains.</title>
        <authorList>
            <person name="Watanabe M."/>
            <person name="Kojima H."/>
            <person name="Fukui M."/>
        </authorList>
    </citation>
    <scope>NUCLEOTIDE SEQUENCE [LARGE SCALE GENOMIC DNA]</scope>
    <source>
        <strain evidence="3">oXyS1</strain>
    </source>
</reference>
<dbReference type="PANTHER" id="PTHR48207:SF3">
    <property type="entry name" value="SUCCINATE--HYDROXYMETHYLGLUTARATE COA-TRANSFERASE"/>
    <property type="match status" value="1"/>
</dbReference>
<dbReference type="InterPro" id="IPR050483">
    <property type="entry name" value="CoA-transferase_III_domain"/>
</dbReference>
<dbReference type="AlphaFoldDB" id="A0A5K8A6T6"/>
<keyword evidence="3" id="KW-1185">Reference proteome</keyword>
<protein>
    <submittedName>
        <fullName evidence="2">Formyl-CoA transferase</fullName>
    </submittedName>
</protein>
<dbReference type="SUPFAM" id="SSF89796">
    <property type="entry name" value="CoA-transferase family III (CaiB/BaiF)"/>
    <property type="match status" value="1"/>
</dbReference>
<name>A0A5K8A6T6_9BACT</name>
<dbReference type="RefSeq" id="WP_155309470.1">
    <property type="nucleotide sequence ID" value="NZ_AP021879.1"/>
</dbReference>
<evidence type="ECO:0000313" key="2">
    <source>
        <dbReference type="EMBL" id="BBO88108.1"/>
    </source>
</evidence>
<dbReference type="InterPro" id="IPR044855">
    <property type="entry name" value="CoA-Trfase_III_dom3_sf"/>
</dbReference>
<sequence>MSKCNDNVLGDIRVLDLTCGIGEYAAKLYAQIGTEVIHVEPVTGDPLRQKGPFCKDQVDENGGLEFLYCNLGKKSLALDLSDGAGKQIFKKLCKTADVLIESFPPGYMDRLGLGYETLEKINSKLVYTAITPFGQTGPYSGYPFSDLTLMALGGFLFLAGNDDNKPVRAFGEQAFQMGASYAAIGSMIALYHARHTGEGQFIDVSMQSCVATALENSIQWYDLQGVNRRNVGVEAGLGIYRCKDGYVCIVAAFGKTRAMWETFLGWIEKDGAKDIKELKSEKWFEPTYRKTDEARETFKRIFEDYSRQRTKLYLYEESQKNRAVVFPVSNGKDIFEDKQFNYRKIFKNIYHPAIDTEVCFPTTGFEMSGTDVEITVPAPTRGQHSAEILKELGYSDNDIEGLLIGGCIYG</sequence>
<proteinExistence type="predicted"/>
<dbReference type="Gene3D" id="3.30.1540.10">
    <property type="entry name" value="formyl-coa transferase, domain 3"/>
    <property type="match status" value="1"/>
</dbReference>
<gene>
    <name evidence="2" type="ORF">DSCOOX_12880</name>
</gene>
<dbReference type="InterPro" id="IPR003673">
    <property type="entry name" value="CoA-Trfase_fam_III"/>
</dbReference>